<evidence type="ECO:0000313" key="6">
    <source>
        <dbReference type="WBParaSite" id="ECPE_0000783101-mRNA-1"/>
    </source>
</evidence>
<evidence type="ECO:0000256" key="2">
    <source>
        <dbReference type="ARBA" id="ARBA00023043"/>
    </source>
</evidence>
<organism evidence="6">
    <name type="scientific">Echinostoma caproni</name>
    <dbReference type="NCBI Taxonomy" id="27848"/>
    <lineage>
        <taxon>Eukaryota</taxon>
        <taxon>Metazoa</taxon>
        <taxon>Spiralia</taxon>
        <taxon>Lophotrochozoa</taxon>
        <taxon>Platyhelminthes</taxon>
        <taxon>Trematoda</taxon>
        <taxon>Digenea</taxon>
        <taxon>Plagiorchiida</taxon>
        <taxon>Echinostomata</taxon>
        <taxon>Echinostomatoidea</taxon>
        <taxon>Echinostomatidae</taxon>
        <taxon>Echinostoma</taxon>
    </lineage>
</organism>
<dbReference type="WBParaSite" id="ECPE_0000783101-mRNA-1">
    <property type="protein sequence ID" value="ECPE_0000783101-mRNA-1"/>
    <property type="gene ID" value="ECPE_0000783101"/>
</dbReference>
<name>A0A183ALH7_9TREM</name>
<accession>A0A183ALH7</accession>
<dbReference type="Proteomes" id="UP000272942">
    <property type="component" value="Unassembled WGS sequence"/>
</dbReference>
<dbReference type="AlphaFoldDB" id="A0A183ALH7"/>
<reference evidence="6" key="1">
    <citation type="submission" date="2016-06" db="UniProtKB">
        <authorList>
            <consortium name="WormBaseParasite"/>
        </authorList>
    </citation>
    <scope>IDENTIFICATION</scope>
</reference>
<protein>
    <submittedName>
        <fullName evidence="6">ANK_REP_REGION domain-containing protein</fullName>
    </submittedName>
</protein>
<proteinExistence type="predicted"/>
<dbReference type="SUPFAM" id="SSF48403">
    <property type="entry name" value="Ankyrin repeat"/>
    <property type="match status" value="1"/>
</dbReference>
<dbReference type="EMBL" id="UZAN01045113">
    <property type="protein sequence ID" value="VDP82087.1"/>
    <property type="molecule type" value="Genomic_DNA"/>
</dbReference>
<dbReference type="Pfam" id="PF12796">
    <property type="entry name" value="Ank_2"/>
    <property type="match status" value="1"/>
</dbReference>
<reference evidence="4 5" key="2">
    <citation type="submission" date="2018-11" db="EMBL/GenBank/DDBJ databases">
        <authorList>
            <consortium name="Pathogen Informatics"/>
        </authorList>
    </citation>
    <scope>NUCLEOTIDE SEQUENCE [LARGE SCALE GENOMIC DNA]</scope>
    <source>
        <strain evidence="4 5">Egypt</strain>
    </source>
</reference>
<feature type="repeat" description="ANK" evidence="3">
    <location>
        <begin position="24"/>
        <end position="56"/>
    </location>
</feature>
<dbReference type="InterPro" id="IPR002110">
    <property type="entry name" value="Ankyrin_rpt"/>
</dbReference>
<keyword evidence="5" id="KW-1185">Reference proteome</keyword>
<dbReference type="PROSITE" id="PS50297">
    <property type="entry name" value="ANK_REP_REGION"/>
    <property type="match status" value="2"/>
</dbReference>
<dbReference type="Pfam" id="PF00023">
    <property type="entry name" value="Ank"/>
    <property type="match status" value="1"/>
</dbReference>
<keyword evidence="2 3" id="KW-0040">ANK repeat</keyword>
<evidence type="ECO:0000256" key="1">
    <source>
        <dbReference type="ARBA" id="ARBA00022737"/>
    </source>
</evidence>
<evidence type="ECO:0000313" key="4">
    <source>
        <dbReference type="EMBL" id="VDP82087.1"/>
    </source>
</evidence>
<dbReference type="Gene3D" id="1.25.40.20">
    <property type="entry name" value="Ankyrin repeat-containing domain"/>
    <property type="match status" value="2"/>
</dbReference>
<feature type="repeat" description="ANK" evidence="3">
    <location>
        <begin position="94"/>
        <end position="126"/>
    </location>
</feature>
<gene>
    <name evidence="4" type="ORF">ECPE_LOCUS7812</name>
</gene>
<evidence type="ECO:0000256" key="3">
    <source>
        <dbReference type="PROSITE-ProRule" id="PRU00023"/>
    </source>
</evidence>
<sequence length="144" mass="15646">MKGNIECMETLIESGANVDMAEQSGLTALHMATDGEQTRAIKLLVKAGANVEARDHSMGWTPLLRCAGLKNNGNVDVAYELIRLGAQVDALDGDGKTALHNSIINSHQNLCRFLLEHGASLDLITKVTSVFLFVFLRSLFYSIV</sequence>
<dbReference type="SMART" id="SM00248">
    <property type="entry name" value="ANK"/>
    <property type="match status" value="3"/>
</dbReference>
<dbReference type="InterPro" id="IPR036770">
    <property type="entry name" value="Ankyrin_rpt-contain_sf"/>
</dbReference>
<dbReference type="PROSITE" id="PS50088">
    <property type="entry name" value="ANK_REPEAT"/>
    <property type="match status" value="2"/>
</dbReference>
<keyword evidence="1" id="KW-0677">Repeat</keyword>
<dbReference type="OrthoDB" id="9995210at2759"/>
<evidence type="ECO:0000313" key="5">
    <source>
        <dbReference type="Proteomes" id="UP000272942"/>
    </source>
</evidence>
<dbReference type="PANTHER" id="PTHR24171">
    <property type="entry name" value="ANKYRIN REPEAT DOMAIN-CONTAINING PROTEIN 39-RELATED"/>
    <property type="match status" value="1"/>
</dbReference>
<dbReference type="PANTHER" id="PTHR24171:SF10">
    <property type="entry name" value="ANKYRIN REPEAT DOMAIN-CONTAINING PROTEIN 29-LIKE"/>
    <property type="match status" value="1"/>
</dbReference>